<dbReference type="InterPro" id="IPR052027">
    <property type="entry name" value="PspC"/>
</dbReference>
<evidence type="ECO:0000256" key="6">
    <source>
        <dbReference type="SAM" id="Coils"/>
    </source>
</evidence>
<dbReference type="NCBIfam" id="TIGR02978">
    <property type="entry name" value="phageshock_pspC"/>
    <property type="match status" value="1"/>
</dbReference>
<gene>
    <name evidence="9" type="primary">pspC</name>
    <name evidence="9" type="ordered locus">HCH_05445</name>
</gene>
<reference evidence="9 10" key="1">
    <citation type="journal article" date="2005" name="Nucleic Acids Res.">
        <title>Genomic blueprint of Hahella chejuensis, a marine microbe producing an algicidal agent.</title>
        <authorList>
            <person name="Jeong H."/>
            <person name="Yim J.H."/>
            <person name="Lee C."/>
            <person name="Choi S.-H."/>
            <person name="Park Y.K."/>
            <person name="Yoon S.H."/>
            <person name="Hur C.-G."/>
            <person name="Kang H.-Y."/>
            <person name="Kim D."/>
            <person name="Lee H.H."/>
            <person name="Park K.H."/>
            <person name="Park S.-H."/>
            <person name="Park H.-S."/>
            <person name="Lee H.K."/>
            <person name="Oh T.K."/>
            <person name="Kim J.F."/>
        </authorList>
    </citation>
    <scope>NUCLEOTIDE SEQUENCE [LARGE SCALE GENOMIC DNA]</scope>
    <source>
        <strain evidence="9 10">KCTC 2396</strain>
    </source>
</reference>
<feature type="transmembrane region" description="Helical" evidence="7">
    <location>
        <begin position="43"/>
        <end position="68"/>
    </location>
</feature>
<protein>
    <submittedName>
        <fullName evidence="9">Phage shock protein pspC</fullName>
    </submittedName>
</protein>
<keyword evidence="5 7" id="KW-0472">Membrane</keyword>
<evidence type="ECO:0000256" key="3">
    <source>
        <dbReference type="ARBA" id="ARBA00022692"/>
    </source>
</evidence>
<accession>Q2SB64</accession>
<keyword evidence="10" id="KW-1185">Reference proteome</keyword>
<dbReference type="PANTHER" id="PTHR33885">
    <property type="entry name" value="PHAGE SHOCK PROTEIN C"/>
    <property type="match status" value="1"/>
</dbReference>
<evidence type="ECO:0000256" key="1">
    <source>
        <dbReference type="ARBA" id="ARBA00004162"/>
    </source>
</evidence>
<dbReference type="RefSeq" id="WP_011399174.1">
    <property type="nucleotide sequence ID" value="NC_007645.1"/>
</dbReference>
<dbReference type="EMBL" id="CP000155">
    <property type="protein sequence ID" value="ABC32110.1"/>
    <property type="molecule type" value="Genomic_DNA"/>
</dbReference>
<sequence>MNEANKQNGYNRNLYRDPDAGWIAGVCAGLAESYGQPVWLARIIMLSVFIFSGSLGVLLYIAGVVLLAKRPRNSYAPSHGRPLFDYGESASDRARQLKERMRALEMRLQSMERYVTSNRFNVNKEFKNL</sequence>
<dbReference type="InterPro" id="IPR007168">
    <property type="entry name" value="Phageshock_PspC_N"/>
</dbReference>
<evidence type="ECO:0000259" key="8">
    <source>
        <dbReference type="Pfam" id="PF04024"/>
    </source>
</evidence>
<evidence type="ECO:0000256" key="4">
    <source>
        <dbReference type="ARBA" id="ARBA00022989"/>
    </source>
</evidence>
<evidence type="ECO:0000256" key="7">
    <source>
        <dbReference type="SAM" id="Phobius"/>
    </source>
</evidence>
<dbReference type="Proteomes" id="UP000000238">
    <property type="component" value="Chromosome"/>
</dbReference>
<dbReference type="OrthoDB" id="7359894at2"/>
<dbReference type="PANTHER" id="PTHR33885:SF3">
    <property type="entry name" value="PHAGE SHOCK PROTEIN C"/>
    <property type="match status" value="1"/>
</dbReference>
<dbReference type="eggNOG" id="COG1983">
    <property type="taxonomic scope" value="Bacteria"/>
</dbReference>
<dbReference type="InterPro" id="IPR014320">
    <property type="entry name" value="Phageshock_PspC"/>
</dbReference>
<comment type="subcellular location">
    <subcellularLocation>
        <location evidence="1">Cell membrane</location>
        <topology evidence="1">Single-pass membrane protein</topology>
    </subcellularLocation>
</comment>
<dbReference type="HOGENOM" id="CLU_137949_1_0_6"/>
<dbReference type="STRING" id="349521.HCH_05445"/>
<evidence type="ECO:0000313" key="10">
    <source>
        <dbReference type="Proteomes" id="UP000000238"/>
    </source>
</evidence>
<dbReference type="AlphaFoldDB" id="Q2SB64"/>
<dbReference type="GO" id="GO:0005886">
    <property type="term" value="C:plasma membrane"/>
    <property type="evidence" value="ECO:0007669"/>
    <property type="project" value="UniProtKB-SubCell"/>
</dbReference>
<keyword evidence="3 7" id="KW-0812">Transmembrane</keyword>
<dbReference type="KEGG" id="hch:HCH_05445"/>
<feature type="coiled-coil region" evidence="6">
    <location>
        <begin position="87"/>
        <end position="114"/>
    </location>
</feature>
<organism evidence="9 10">
    <name type="scientific">Hahella chejuensis (strain KCTC 2396)</name>
    <dbReference type="NCBI Taxonomy" id="349521"/>
    <lineage>
        <taxon>Bacteria</taxon>
        <taxon>Pseudomonadati</taxon>
        <taxon>Pseudomonadota</taxon>
        <taxon>Gammaproteobacteria</taxon>
        <taxon>Oceanospirillales</taxon>
        <taxon>Hahellaceae</taxon>
        <taxon>Hahella</taxon>
    </lineage>
</organism>
<feature type="domain" description="Phage shock protein PspC N-terminal" evidence="8">
    <location>
        <begin position="12"/>
        <end position="68"/>
    </location>
</feature>
<evidence type="ECO:0000256" key="2">
    <source>
        <dbReference type="ARBA" id="ARBA00022475"/>
    </source>
</evidence>
<keyword evidence="6" id="KW-0175">Coiled coil</keyword>
<keyword evidence="2" id="KW-1003">Cell membrane</keyword>
<keyword evidence="4 7" id="KW-1133">Transmembrane helix</keyword>
<name>Q2SB64_HAHCH</name>
<proteinExistence type="predicted"/>
<evidence type="ECO:0000256" key="5">
    <source>
        <dbReference type="ARBA" id="ARBA00023136"/>
    </source>
</evidence>
<evidence type="ECO:0000313" key="9">
    <source>
        <dbReference type="EMBL" id="ABC32110.1"/>
    </source>
</evidence>
<dbReference type="Pfam" id="PF04024">
    <property type="entry name" value="PspC"/>
    <property type="match status" value="1"/>
</dbReference>